<organism evidence="2 3">
    <name type="scientific">Cinchona calisaya</name>
    <dbReference type="NCBI Taxonomy" id="153742"/>
    <lineage>
        <taxon>Eukaryota</taxon>
        <taxon>Viridiplantae</taxon>
        <taxon>Streptophyta</taxon>
        <taxon>Embryophyta</taxon>
        <taxon>Tracheophyta</taxon>
        <taxon>Spermatophyta</taxon>
        <taxon>Magnoliopsida</taxon>
        <taxon>eudicotyledons</taxon>
        <taxon>Gunneridae</taxon>
        <taxon>Pentapetalae</taxon>
        <taxon>asterids</taxon>
        <taxon>lamiids</taxon>
        <taxon>Gentianales</taxon>
        <taxon>Rubiaceae</taxon>
        <taxon>Cinchonoideae</taxon>
        <taxon>Cinchoneae</taxon>
        <taxon>Cinchona</taxon>
    </lineage>
</organism>
<sequence length="373" mass="43209">MEEEENKDIIDRISELPEPIWQHILSFLVIKDACRTSILSKTWKNACATLLNFYDQSFFPITRPSFDDNQEMFYQNHQLLDLKPYIEKFLSLLFDANGKIKELVFRIGDCDNRNPLYTLPEAVYAAEWLNKLNLGGFKLEYSASSGGCMNNLKVLILHSLIINDNWVVDLFANLPFLEKFNFSLCWGFETVSISSNRIKELSLLSCRSLAKVEVNAPNLSSFRFSGNVSLSLSLEALAIENMYFVIDSKTSDSESEWHSKFVEFLDNFNLPRMNQSMLLDTPDSLLWIAPCLDTLILVYNRSMKTIQFTCGTSSTDEEKNPCCTSLHYKFWWQSLKKVKFENFQDVEDQWKLKTYFMENGKMLESIVGLNLIE</sequence>
<dbReference type="Gene3D" id="3.80.10.10">
    <property type="entry name" value="Ribonuclease Inhibitor"/>
    <property type="match status" value="1"/>
</dbReference>
<reference evidence="2 3" key="1">
    <citation type="submission" date="2024-11" db="EMBL/GenBank/DDBJ databases">
        <title>A near-complete genome assembly of Cinchona calisaya.</title>
        <authorList>
            <person name="Lian D.C."/>
            <person name="Zhao X.W."/>
            <person name="Wei L."/>
        </authorList>
    </citation>
    <scope>NUCLEOTIDE SEQUENCE [LARGE SCALE GENOMIC DNA]</scope>
    <source>
        <tissue evidence="2">Nenye</tissue>
    </source>
</reference>
<evidence type="ECO:0000313" key="2">
    <source>
        <dbReference type="EMBL" id="KAL3503148.1"/>
    </source>
</evidence>
<dbReference type="InterPro" id="IPR036047">
    <property type="entry name" value="F-box-like_dom_sf"/>
</dbReference>
<gene>
    <name evidence="2" type="ORF">ACH5RR_037597</name>
</gene>
<dbReference type="InterPro" id="IPR053781">
    <property type="entry name" value="F-box_AtFBL13-like"/>
</dbReference>
<dbReference type="CDD" id="cd22160">
    <property type="entry name" value="F-box_AtFBL13-like"/>
    <property type="match status" value="1"/>
</dbReference>
<dbReference type="Pfam" id="PF00646">
    <property type="entry name" value="F-box"/>
    <property type="match status" value="1"/>
</dbReference>
<dbReference type="SUPFAM" id="SSF81383">
    <property type="entry name" value="F-box domain"/>
    <property type="match status" value="1"/>
</dbReference>
<name>A0ABD2YC49_9GENT</name>
<dbReference type="InterPro" id="IPR032675">
    <property type="entry name" value="LRR_dom_sf"/>
</dbReference>
<dbReference type="PANTHER" id="PTHR34145">
    <property type="entry name" value="OS02G0105600 PROTEIN"/>
    <property type="match status" value="1"/>
</dbReference>
<protein>
    <recommendedName>
        <fullName evidence="1">F-box domain-containing protein</fullName>
    </recommendedName>
</protein>
<keyword evidence="3" id="KW-1185">Reference proteome</keyword>
<dbReference type="PANTHER" id="PTHR34145:SF51">
    <property type="entry name" value="FBD DOMAIN-CONTAINING PROTEIN"/>
    <property type="match status" value="1"/>
</dbReference>
<evidence type="ECO:0000259" key="1">
    <source>
        <dbReference type="PROSITE" id="PS50181"/>
    </source>
</evidence>
<evidence type="ECO:0000313" key="3">
    <source>
        <dbReference type="Proteomes" id="UP001630127"/>
    </source>
</evidence>
<dbReference type="AlphaFoldDB" id="A0ABD2YC49"/>
<dbReference type="SUPFAM" id="SSF52058">
    <property type="entry name" value="L domain-like"/>
    <property type="match status" value="1"/>
</dbReference>
<proteinExistence type="predicted"/>
<dbReference type="PROSITE" id="PS50181">
    <property type="entry name" value="FBOX"/>
    <property type="match status" value="1"/>
</dbReference>
<dbReference type="InterPro" id="IPR055357">
    <property type="entry name" value="LRR_At1g61320_AtMIF1"/>
</dbReference>
<comment type="caution">
    <text evidence="2">The sequence shown here is derived from an EMBL/GenBank/DDBJ whole genome shotgun (WGS) entry which is preliminary data.</text>
</comment>
<feature type="domain" description="F-box" evidence="1">
    <location>
        <begin position="10"/>
        <end position="61"/>
    </location>
</feature>
<dbReference type="EMBL" id="JBJUIK010000015">
    <property type="protein sequence ID" value="KAL3503148.1"/>
    <property type="molecule type" value="Genomic_DNA"/>
</dbReference>
<dbReference type="InterPro" id="IPR053772">
    <property type="entry name" value="At1g61320/At1g61330-like"/>
</dbReference>
<accession>A0ABD2YC49</accession>
<dbReference type="InterPro" id="IPR001810">
    <property type="entry name" value="F-box_dom"/>
</dbReference>
<dbReference type="Proteomes" id="UP001630127">
    <property type="component" value="Unassembled WGS sequence"/>
</dbReference>
<dbReference type="Pfam" id="PF23622">
    <property type="entry name" value="LRR_At1g61320_AtMIF1"/>
    <property type="match status" value="1"/>
</dbReference>